<dbReference type="Proteomes" id="UP000230821">
    <property type="component" value="Unassembled WGS sequence"/>
</dbReference>
<dbReference type="InterPro" id="IPR036188">
    <property type="entry name" value="FAD/NAD-bd_sf"/>
</dbReference>
<dbReference type="InterPro" id="IPR011777">
    <property type="entry name" value="Geranylgeranyl_Rdtase_fam"/>
</dbReference>
<comment type="caution">
    <text evidence="2">The sequence shown here is derived from an EMBL/GenBank/DDBJ whole genome shotgun (WGS) entry which is preliminary data.</text>
</comment>
<evidence type="ECO:0000259" key="1">
    <source>
        <dbReference type="Pfam" id="PF01494"/>
    </source>
</evidence>
<dbReference type="GO" id="GO:0071949">
    <property type="term" value="F:FAD binding"/>
    <property type="evidence" value="ECO:0007669"/>
    <property type="project" value="InterPro"/>
</dbReference>
<evidence type="ECO:0000313" key="3">
    <source>
        <dbReference type="Proteomes" id="UP000230821"/>
    </source>
</evidence>
<evidence type="ECO:0000313" key="2">
    <source>
        <dbReference type="EMBL" id="PIE32125.1"/>
    </source>
</evidence>
<organism evidence="2 3">
    <name type="scientific">candidate division KSB3 bacterium</name>
    <dbReference type="NCBI Taxonomy" id="2044937"/>
    <lineage>
        <taxon>Bacteria</taxon>
        <taxon>candidate division KSB3</taxon>
    </lineage>
</organism>
<proteinExistence type="predicted"/>
<dbReference type="InterPro" id="IPR050407">
    <property type="entry name" value="Geranylgeranyl_reductase"/>
</dbReference>
<dbReference type="PANTHER" id="PTHR42685:SF22">
    <property type="entry name" value="CONDITIONED MEDIUM FACTOR RECEPTOR 1"/>
    <property type="match status" value="1"/>
</dbReference>
<dbReference type="NCBIfam" id="TIGR02032">
    <property type="entry name" value="GG-red-SF"/>
    <property type="match status" value="1"/>
</dbReference>
<dbReference type="Pfam" id="PF01494">
    <property type="entry name" value="FAD_binding_3"/>
    <property type="match status" value="1"/>
</dbReference>
<reference evidence="2 3" key="1">
    <citation type="submission" date="2017-10" db="EMBL/GenBank/DDBJ databases">
        <title>Novel microbial diversity and functional potential in the marine mammal oral microbiome.</title>
        <authorList>
            <person name="Dudek N.K."/>
            <person name="Sun C.L."/>
            <person name="Burstein D."/>
            <person name="Kantor R.S."/>
            <person name="Aliaga Goltsman D.S."/>
            <person name="Bik E.M."/>
            <person name="Thomas B.C."/>
            <person name="Banfield J.F."/>
            <person name="Relman D.A."/>
        </authorList>
    </citation>
    <scope>NUCLEOTIDE SEQUENCE [LARGE SCALE GENOMIC DNA]</scope>
    <source>
        <strain evidence="2">DOLJORAL78_47_16</strain>
    </source>
</reference>
<sequence length="394" mass="44376">MSKYDTIIVGAGPAGSSAAYLLAKAGMRVLLIDKSAFPRHKLCGGLLSGRSEKIFYQVFHQANLKPGLDYTTKGMRLYYQQRFLNDLQDERIFHLTTRELFDTYLAELAAQQGLTFLQRAPVREVDAASNTVILQNGRSYQADFIIGADGVLSRVAQRLNPTAIKTQRFMLGLEAELPRKHLQEDVTTPEIYFGLVKWGYGWVFPKSETITVGLGGVWRKNPHIKPQFQSFLKQRFHVGSNLPIRGHFLPYHRYRHASGQHSILLVGDAAGLVEPITGEGISFAMQSGQFAAQAILEAAGKGSPSTTYAIYRKKYRHFIRMFDTAHLMSYFLFPPKMEAAFAKVMTKSRAPLIKQMDLLADEIGYKEFVQFLLTKSGKYAVKKCFRQTGAEKKD</sequence>
<dbReference type="SUPFAM" id="SSF51905">
    <property type="entry name" value="FAD/NAD(P)-binding domain"/>
    <property type="match status" value="1"/>
</dbReference>
<dbReference type="PANTHER" id="PTHR42685">
    <property type="entry name" value="GERANYLGERANYL DIPHOSPHATE REDUCTASE"/>
    <property type="match status" value="1"/>
</dbReference>
<protein>
    <submittedName>
        <fullName evidence="2">Geranylgeranyl reductase</fullName>
    </submittedName>
</protein>
<dbReference type="EMBL" id="PDSK01000117">
    <property type="protein sequence ID" value="PIE32125.1"/>
    <property type="molecule type" value="Genomic_DNA"/>
</dbReference>
<name>A0A2G6K903_9BACT</name>
<dbReference type="PRINTS" id="PR00420">
    <property type="entry name" value="RNGMNOXGNASE"/>
</dbReference>
<dbReference type="Gene3D" id="3.50.50.60">
    <property type="entry name" value="FAD/NAD(P)-binding domain"/>
    <property type="match status" value="1"/>
</dbReference>
<dbReference type="AlphaFoldDB" id="A0A2G6K903"/>
<feature type="domain" description="FAD-binding" evidence="1">
    <location>
        <begin position="4"/>
        <end position="166"/>
    </location>
</feature>
<accession>A0A2G6K903</accession>
<dbReference type="GO" id="GO:0016628">
    <property type="term" value="F:oxidoreductase activity, acting on the CH-CH group of donors, NAD or NADP as acceptor"/>
    <property type="evidence" value="ECO:0007669"/>
    <property type="project" value="InterPro"/>
</dbReference>
<dbReference type="InterPro" id="IPR002938">
    <property type="entry name" value="FAD-bd"/>
</dbReference>
<gene>
    <name evidence="2" type="ORF">CSA56_16065</name>
</gene>